<dbReference type="InterPro" id="IPR056909">
    <property type="entry name" value="SU10_portal"/>
</dbReference>
<dbReference type="AlphaFoldDB" id="A0A934SEE7"/>
<accession>A0A934SEE7</accession>
<gene>
    <name evidence="2" type="ORF">JIN85_14700</name>
</gene>
<comment type="caution">
    <text evidence="2">The sequence shown here is derived from an EMBL/GenBank/DDBJ whole genome shotgun (WGS) entry which is preliminary data.</text>
</comment>
<dbReference type="Pfam" id="PF23899">
    <property type="entry name" value="SU10_portal"/>
    <property type="match status" value="1"/>
</dbReference>
<evidence type="ECO:0000256" key="1">
    <source>
        <dbReference type="SAM" id="MobiDB-lite"/>
    </source>
</evidence>
<keyword evidence="3" id="KW-1185">Reference proteome</keyword>
<dbReference type="Proteomes" id="UP000603141">
    <property type="component" value="Unassembled WGS sequence"/>
</dbReference>
<protein>
    <submittedName>
        <fullName evidence="2">Uncharacterized protein</fullName>
    </submittedName>
</protein>
<evidence type="ECO:0000313" key="2">
    <source>
        <dbReference type="EMBL" id="MBK1883668.1"/>
    </source>
</evidence>
<dbReference type="RefSeq" id="WP_200272048.1">
    <property type="nucleotide sequence ID" value="NZ_JAENIJ010000025.1"/>
</dbReference>
<sequence length="734" mass="82890">MEDQLERVTEQFAGEPIHDDGASPRMPFPTSYILNRDQEDEIIEHALNRLGELERESGRDRVGAGDWWLNDSQGIGYQDPQGTDRTEKTWMGKRKLYDLVFDNDVEYRAYLLGGIFEESNLVVPMARRITRQMVARAVNYYFSTDPWFALYPVGQLDKTRADKADRYCRWKMEQSQLKRSLEMATERAFILGESVVKTSWERKEQVYQTTATVLIDAQGNDILTATGDYILESDTWILRTIEDPETGEIIDNEEFVLKRDGKTPQPQQMIWQTKQITRRIKHYSGPSAKVINFLDVLIPLEAPSIQEADCVVHLYDMPVMDLADQWRKGIEGAPDADENVEATKKAIELIRELSADGGASKNAQNSMKYGDGDVVEASQRQNSIVSIAEFHLRYDADGDGMMEDVILIVDRDSGTPIFYDYEANVTPNGLRPFSVVRVNEKAGRWYGIGAMEMFETSQQIVDLTVNRWNFLQSKSARVDFWSPHNTIEGNADPSLKVNWGGTYTPRPGKTAKDCLETVYLENSKGQDLKQFTEFFMQIAMNESGVQHANDSQVAGMDSTKLATGIRNIEKSGQELFSLHLGHLEPGITDVLTKNIQLVMANLDEMEVFHYFEEGEQSEEGENGEGVGKLISIDPGEIADIEVDIKILLTRYRGEQILEGSIRAVELVNKYYSQPYEVQVLTATLYREMLKALQVGNADKVIQPIEIMPTDPKGPNPNTLASGVAPKPQVSNPNL</sequence>
<reference evidence="2" key="1">
    <citation type="submission" date="2021-01" db="EMBL/GenBank/DDBJ databases">
        <title>Modified the classification status of verrucomicrobia.</title>
        <authorList>
            <person name="Feng X."/>
        </authorList>
    </citation>
    <scope>NUCLEOTIDE SEQUENCE</scope>
    <source>
        <strain evidence="2">KCTC 22041</strain>
    </source>
</reference>
<name>A0A934SEE7_9BACT</name>
<feature type="region of interest" description="Disordered" evidence="1">
    <location>
        <begin position="706"/>
        <end position="734"/>
    </location>
</feature>
<dbReference type="EMBL" id="JAENIJ010000025">
    <property type="protein sequence ID" value="MBK1883668.1"/>
    <property type="molecule type" value="Genomic_DNA"/>
</dbReference>
<evidence type="ECO:0000313" key="3">
    <source>
        <dbReference type="Proteomes" id="UP000603141"/>
    </source>
</evidence>
<proteinExistence type="predicted"/>
<organism evidence="2 3">
    <name type="scientific">Luteolibacter pohnpeiensis</name>
    <dbReference type="NCBI Taxonomy" id="454153"/>
    <lineage>
        <taxon>Bacteria</taxon>
        <taxon>Pseudomonadati</taxon>
        <taxon>Verrucomicrobiota</taxon>
        <taxon>Verrucomicrobiia</taxon>
        <taxon>Verrucomicrobiales</taxon>
        <taxon>Verrucomicrobiaceae</taxon>
        <taxon>Luteolibacter</taxon>
    </lineage>
</organism>